<sequence length="72" mass="8263">MTDCATCGLSFKQDYKHLRYCQDCRRAFGVYMQRESSKGPPPKGRDRITERLRDGFAAINASGDMPKETRDE</sequence>
<gene>
    <name evidence="1" type="ORF">LCGC14_2726000</name>
</gene>
<name>A0A0F8ZW60_9ZZZZ</name>
<dbReference type="AlphaFoldDB" id="A0A0F8ZW60"/>
<dbReference type="EMBL" id="LAZR01049223">
    <property type="protein sequence ID" value="KKK90145.1"/>
    <property type="molecule type" value="Genomic_DNA"/>
</dbReference>
<accession>A0A0F8ZW60</accession>
<protein>
    <submittedName>
        <fullName evidence="1">Uncharacterized protein</fullName>
    </submittedName>
</protein>
<proteinExistence type="predicted"/>
<organism evidence="1">
    <name type="scientific">marine sediment metagenome</name>
    <dbReference type="NCBI Taxonomy" id="412755"/>
    <lineage>
        <taxon>unclassified sequences</taxon>
        <taxon>metagenomes</taxon>
        <taxon>ecological metagenomes</taxon>
    </lineage>
</organism>
<comment type="caution">
    <text evidence="1">The sequence shown here is derived from an EMBL/GenBank/DDBJ whole genome shotgun (WGS) entry which is preliminary data.</text>
</comment>
<reference evidence="1" key="1">
    <citation type="journal article" date="2015" name="Nature">
        <title>Complex archaea that bridge the gap between prokaryotes and eukaryotes.</title>
        <authorList>
            <person name="Spang A."/>
            <person name="Saw J.H."/>
            <person name="Jorgensen S.L."/>
            <person name="Zaremba-Niedzwiedzka K."/>
            <person name="Martijn J."/>
            <person name="Lind A.E."/>
            <person name="van Eijk R."/>
            <person name="Schleper C."/>
            <person name="Guy L."/>
            <person name="Ettema T.J."/>
        </authorList>
    </citation>
    <scope>NUCLEOTIDE SEQUENCE</scope>
</reference>
<evidence type="ECO:0000313" key="1">
    <source>
        <dbReference type="EMBL" id="KKK90145.1"/>
    </source>
</evidence>